<dbReference type="AlphaFoldDB" id="A0A0B1SED4"/>
<evidence type="ECO:0000313" key="2">
    <source>
        <dbReference type="Proteomes" id="UP000053660"/>
    </source>
</evidence>
<protein>
    <submittedName>
        <fullName evidence="1">Uncharacterized protein</fullName>
    </submittedName>
</protein>
<organism evidence="1 2">
    <name type="scientific">Oesophagostomum dentatum</name>
    <name type="common">Nodular worm</name>
    <dbReference type="NCBI Taxonomy" id="61180"/>
    <lineage>
        <taxon>Eukaryota</taxon>
        <taxon>Metazoa</taxon>
        <taxon>Ecdysozoa</taxon>
        <taxon>Nematoda</taxon>
        <taxon>Chromadorea</taxon>
        <taxon>Rhabditida</taxon>
        <taxon>Rhabditina</taxon>
        <taxon>Rhabditomorpha</taxon>
        <taxon>Strongyloidea</taxon>
        <taxon>Strongylidae</taxon>
        <taxon>Oesophagostomum</taxon>
    </lineage>
</organism>
<reference evidence="1 2" key="1">
    <citation type="submission" date="2014-03" db="EMBL/GenBank/DDBJ databases">
        <title>Draft genome of the hookworm Oesophagostomum dentatum.</title>
        <authorList>
            <person name="Mitreva M."/>
        </authorList>
    </citation>
    <scope>NUCLEOTIDE SEQUENCE [LARGE SCALE GENOMIC DNA]</scope>
    <source>
        <strain evidence="1 2">OD-Hann</strain>
    </source>
</reference>
<dbReference type="OrthoDB" id="5853772at2759"/>
<evidence type="ECO:0000313" key="1">
    <source>
        <dbReference type="EMBL" id="KHJ81912.1"/>
    </source>
</evidence>
<sequence>MNRVCEMAGRATKQLEKCITFLNQSLKSASECVSELEAIELEANEIPGVEEELNGLLNDDPSTGVFPYERDLANQCIARRADLAAQLCNNTKSSVVRVLLRTARFVLDISSEMSKYSNYIDDYIGLIERPFQEMKVCKSFSCFFFGSGAFCHCLPLVLFKPRC</sequence>
<name>A0A0B1SED4_OESDE</name>
<gene>
    <name evidence="1" type="ORF">OESDEN_18399</name>
</gene>
<keyword evidence="2" id="KW-1185">Reference proteome</keyword>
<dbReference type="Proteomes" id="UP000053660">
    <property type="component" value="Unassembled WGS sequence"/>
</dbReference>
<accession>A0A0B1SED4</accession>
<dbReference type="EMBL" id="KN584221">
    <property type="protein sequence ID" value="KHJ81912.1"/>
    <property type="molecule type" value="Genomic_DNA"/>
</dbReference>
<proteinExistence type="predicted"/>